<keyword evidence="3" id="KW-0732">Signal</keyword>
<dbReference type="InterPro" id="IPR012944">
    <property type="entry name" value="SusD_RagB_dom"/>
</dbReference>
<dbReference type="CDD" id="cd08977">
    <property type="entry name" value="SusD"/>
    <property type="match status" value="1"/>
</dbReference>
<keyword evidence="5" id="KW-0998">Cell outer membrane</keyword>
<evidence type="ECO:0000256" key="3">
    <source>
        <dbReference type="ARBA" id="ARBA00022729"/>
    </source>
</evidence>
<evidence type="ECO:0000256" key="4">
    <source>
        <dbReference type="ARBA" id="ARBA00023136"/>
    </source>
</evidence>
<dbReference type="Gene3D" id="1.25.40.390">
    <property type="match status" value="1"/>
</dbReference>
<comment type="subcellular location">
    <subcellularLocation>
        <location evidence="1">Cell outer membrane</location>
    </subcellularLocation>
</comment>
<dbReference type="InterPro" id="IPR011990">
    <property type="entry name" value="TPR-like_helical_dom_sf"/>
</dbReference>
<dbReference type="InterPro" id="IPR033985">
    <property type="entry name" value="SusD-like_N"/>
</dbReference>
<name>A0ABV2T5W4_9BACT</name>
<reference evidence="8 9" key="1">
    <citation type="submission" date="2024-06" db="EMBL/GenBank/DDBJ databases">
        <title>Chitinophaga defluvii sp. nov., isolated from municipal sewage.</title>
        <authorList>
            <person name="Zhang L."/>
        </authorList>
    </citation>
    <scope>NUCLEOTIDE SEQUENCE [LARGE SCALE GENOMIC DNA]</scope>
    <source>
        <strain evidence="8 9">H8</strain>
    </source>
</reference>
<comment type="caution">
    <text evidence="8">The sequence shown here is derived from an EMBL/GenBank/DDBJ whole genome shotgun (WGS) entry which is preliminary data.</text>
</comment>
<dbReference type="EMBL" id="JBEXAC010000001">
    <property type="protein sequence ID" value="MET6998412.1"/>
    <property type="molecule type" value="Genomic_DNA"/>
</dbReference>
<evidence type="ECO:0000259" key="6">
    <source>
        <dbReference type="Pfam" id="PF07980"/>
    </source>
</evidence>
<organism evidence="8 9">
    <name type="scientific">Chitinophaga defluvii</name>
    <dbReference type="NCBI Taxonomy" id="3163343"/>
    <lineage>
        <taxon>Bacteria</taxon>
        <taxon>Pseudomonadati</taxon>
        <taxon>Bacteroidota</taxon>
        <taxon>Chitinophagia</taxon>
        <taxon>Chitinophagales</taxon>
        <taxon>Chitinophagaceae</taxon>
        <taxon>Chitinophaga</taxon>
    </lineage>
</organism>
<evidence type="ECO:0000313" key="9">
    <source>
        <dbReference type="Proteomes" id="UP001549749"/>
    </source>
</evidence>
<feature type="domain" description="RagB/SusD" evidence="6">
    <location>
        <begin position="383"/>
        <end position="502"/>
    </location>
</feature>
<evidence type="ECO:0000256" key="1">
    <source>
        <dbReference type="ARBA" id="ARBA00004442"/>
    </source>
</evidence>
<dbReference type="Pfam" id="PF14322">
    <property type="entry name" value="SusD-like_3"/>
    <property type="match status" value="1"/>
</dbReference>
<evidence type="ECO:0000256" key="5">
    <source>
        <dbReference type="ARBA" id="ARBA00023237"/>
    </source>
</evidence>
<dbReference type="Proteomes" id="UP001549749">
    <property type="component" value="Unassembled WGS sequence"/>
</dbReference>
<comment type="similarity">
    <text evidence="2">Belongs to the SusD family.</text>
</comment>
<evidence type="ECO:0000313" key="8">
    <source>
        <dbReference type="EMBL" id="MET6998412.1"/>
    </source>
</evidence>
<evidence type="ECO:0000259" key="7">
    <source>
        <dbReference type="Pfam" id="PF14322"/>
    </source>
</evidence>
<dbReference type="RefSeq" id="WP_354661047.1">
    <property type="nucleotide sequence ID" value="NZ_JBEXAC010000001.1"/>
</dbReference>
<accession>A0ABV2T5W4</accession>
<gene>
    <name evidence="8" type="ORF">ABR189_13575</name>
</gene>
<protein>
    <submittedName>
        <fullName evidence="8">RagB/SusD family nutrient uptake outer membrane protein</fullName>
    </submittedName>
</protein>
<keyword evidence="4" id="KW-0472">Membrane</keyword>
<keyword evidence="9" id="KW-1185">Reference proteome</keyword>
<feature type="domain" description="SusD-like N-terminal" evidence="7">
    <location>
        <begin position="102"/>
        <end position="203"/>
    </location>
</feature>
<proteinExistence type="inferred from homology"/>
<evidence type="ECO:0000256" key="2">
    <source>
        <dbReference type="ARBA" id="ARBA00006275"/>
    </source>
</evidence>
<sequence>MNKFFIRIGSVVFTGMVLSMSCKKALDVPPTHMVPVKQMWQVKNDARSAVFGTYGLLRAALSNNNAYLAYGELRGGDFVSTSRSDIAAVTENDLRSSEAVVEEWKNWRRFYAAIAQANLCLEKLAKVKENDFRYTAENLKLDIANVRYLRALTYFYLVRIWGNVPLITKTAEGTFPQVQKSDRQTILDFITQEAQAALNDLPWRYNGQSPEQSGLYWEQSDSHWRGIIANKGAAYQLLAHIAAWRGNYLETERYTKIAIDNKALGGYDIIDIGNLTNTQGGVFQGQSANVLLALPADKEFQEASASGHIEDWTLALPYVSRKTPDIYIPNDTILQIFNEKNDNRFGINESGTALGNYFTGFGSPIPMFSKIRQLSTTGADPLRNYQSAIVIFRYEDLVLLRAEALIFLGDPDKATQLLNSIRSQRGLPEYKVADGHIADAILKERRRELLGEGWRWFDLVRFEQVPGYTRFTAQDIKAGALYWPLSKEVMNGNRALQQNEFWQH</sequence>
<dbReference type="SUPFAM" id="SSF48452">
    <property type="entry name" value="TPR-like"/>
    <property type="match status" value="1"/>
</dbReference>
<dbReference type="Pfam" id="PF07980">
    <property type="entry name" value="SusD_RagB"/>
    <property type="match status" value="1"/>
</dbReference>
<dbReference type="PROSITE" id="PS51257">
    <property type="entry name" value="PROKAR_LIPOPROTEIN"/>
    <property type="match status" value="1"/>
</dbReference>